<evidence type="ECO:0000259" key="4">
    <source>
        <dbReference type="Pfam" id="PF12255"/>
    </source>
</evidence>
<gene>
    <name evidence="6" type="ORF">SAMN04490185_5678</name>
</gene>
<evidence type="ECO:0000256" key="1">
    <source>
        <dbReference type="ARBA" id="ARBA00004613"/>
    </source>
</evidence>
<evidence type="ECO:0000313" key="7">
    <source>
        <dbReference type="Proteomes" id="UP000183114"/>
    </source>
</evidence>
<dbReference type="Pfam" id="PF12255">
    <property type="entry name" value="TcdB_toxin_midC"/>
    <property type="match status" value="1"/>
</dbReference>
<accession>A0A1H5IKK1</accession>
<dbReference type="GO" id="GO:0005576">
    <property type="term" value="C:extracellular region"/>
    <property type="evidence" value="ECO:0007669"/>
    <property type="project" value="UniProtKB-SubCell"/>
</dbReference>
<dbReference type="InterPro" id="IPR028994">
    <property type="entry name" value="Integrin_alpha_N"/>
</dbReference>
<dbReference type="SUPFAM" id="SSF69318">
    <property type="entry name" value="Integrin alpha N-terminal domain"/>
    <property type="match status" value="1"/>
</dbReference>
<evidence type="ECO:0000313" key="6">
    <source>
        <dbReference type="EMBL" id="SEE40720.1"/>
    </source>
</evidence>
<dbReference type="Proteomes" id="UP000183114">
    <property type="component" value="Unassembled WGS sequence"/>
</dbReference>
<feature type="domain" description="Insecticide toxin TcdB middle/N-terminal" evidence="5">
    <location>
        <begin position="665"/>
        <end position="827"/>
    </location>
</feature>
<dbReference type="GO" id="GO:0005737">
    <property type="term" value="C:cytoplasm"/>
    <property type="evidence" value="ECO:0007669"/>
    <property type="project" value="InterPro"/>
</dbReference>
<evidence type="ECO:0000259" key="5">
    <source>
        <dbReference type="Pfam" id="PF12256"/>
    </source>
</evidence>
<name>A0A1H5IKK1_9PSED</name>
<evidence type="ECO:0000256" key="3">
    <source>
        <dbReference type="ARBA" id="ARBA00023026"/>
    </source>
</evidence>
<sequence>MEEQASLSITEPSIAKSASIATIGKSWGSVGVTGSASFELPLPLSAGRGFDPAMALGYDSQGGNGPFGIGWRLGTSAITRQTSKGVPDYLATDIMVGPGGEELMPELDAEGKPTSREVTEYRGLSIGKHDVVRYWPRVESSFELIELWQPEEKPPFWLVHGADGSLHVYGKTDASRRAEPIDTTNPVAALRIGVWLLLESMNPHGEHICFDYKPEDQANTPEDKHDYRAQRYLHRVYYGNAKASQDLYAWTVENPASLDWHFHLLFDYGERTLDLEKKPIYGPPFDAPGNGHGEWQLRSDPFHSYTYGFELGTRRLCHQVLMFHHFPEHLGPKPVLVRRLLLEYPTTHRTYNQLKKAHYQSYDASGAVENMPPVVFDYSEFELNKQSSPFPFENMPGIEDGALHQCVDLFGEGVPGFLCRYDQSWYYREPLRALTGADDIHYGPWTELSRIPVADRNQPTYQALTDLTGDGRLDWILASPGMSGFHTLNPDRSWSGFIPFTAFPVEFFQTLTQSGDLMGDGLSSMALIGPRSVRLYANRREEGFAPGQDVEHTPDTDRLPLFSNARSELVLLGNLLGSDMTELCRIRHDEIKCWPNLGHGRFGKGFVMSALPFDYATFDAARVRIADLDGSGAPALIYLQSDCFEIYFNHGGNGLEQIPVTVPWPEGIRYDNLCQVTLADLQGLGCASLILTVPHMKPRHWRYDFVSAKPYMLVASNNNMGCSTQVVYRSSAQEWLDEKNRILKLKRLPISYLPFPVPVVKQQSQLDEITGNCLNQFFQYLQGYYDGRNREFRGFGLLRQTDSETATRADDTGFTAPALVCTWFHTGRQIDLPRDGYFNRDSEACDLKPTLFCQYHHNDAFDEPIPPPDEATAHEIANALAGSVLRVETYAADDDLATAVPFAVEESRYKVREQRKKADHDAHPVMLPLQLETISYQYERFVNDPLCRHEITLSHDEFGLPVHAITVSYARRRTEQDEPPFDDVDEQKWWLDAHDPAQQSYYLNETRAEFIHLQKLEDWQGWQGWRLGLPYLQRGNALVLPKKPAAGGLAPADISYEGLLELYASPEWVAQRLLTTQSVYRYFKTDNRTLLADGEADFEALRAPLEIAQLDKTALQAYDTVPLLDIRDELEKIGYSAMPLVLGIDPEADEEENKERNLWSSRYGFAKYGELDSFYKVMAYNETPSYGITKAQYDAYCLLPKSITQPDLCEARFEYDYHALQLMRRFDANDNVEEALYEPSGQPLAISFFGTEGGEKVGFRPLDEHERPIDHRPDPAIEDPKGALQKAASVLRKDLFSWMGELPPSVSQTPDWLAAWIAQGYVLPSLHICASARRRLSRLKSLTAPEQALLDLIRTVPREPVHSVVLTADRYWDDELQQIQIVKVFVDGFGRTLQTKQLVEPGLAFVVVNGELVIEDGKPKVAHADPRWRVSERVEYNNKGSAVRVFRPYFADRHCYINDHSFREFGHHDQNFYDVLGRLYKVINAKGDVALEIIHPWYTTSLDFNDTYVVPPEGELKAGKP</sequence>
<reference evidence="6 7" key="1">
    <citation type="submission" date="2016-10" db="EMBL/GenBank/DDBJ databases">
        <authorList>
            <person name="de Groot N.N."/>
        </authorList>
    </citation>
    <scope>NUCLEOTIDE SEQUENCE [LARGE SCALE GENOMIC DNA]</scope>
    <source>
        <strain evidence="6 7">BS3655</strain>
    </source>
</reference>
<dbReference type="Pfam" id="PF12256">
    <property type="entry name" value="TcdB_toxin_midN"/>
    <property type="match status" value="1"/>
</dbReference>
<dbReference type="RefSeq" id="WP_074879579.1">
    <property type="nucleotide sequence ID" value="NZ_FNTF01000002.1"/>
</dbReference>
<dbReference type="InterPro" id="IPR022045">
    <property type="entry name" value="TcdB_toxin_mid/N"/>
</dbReference>
<feature type="domain" description="Insecticide toxin TcdB middle/C-terminal" evidence="4">
    <location>
        <begin position="877"/>
        <end position="1019"/>
    </location>
</feature>
<keyword evidence="3" id="KW-0843">Virulence</keyword>
<evidence type="ECO:0000256" key="2">
    <source>
        <dbReference type="ARBA" id="ARBA00022525"/>
    </source>
</evidence>
<dbReference type="Pfam" id="PF03534">
    <property type="entry name" value="SpvB"/>
    <property type="match status" value="1"/>
</dbReference>
<comment type="subcellular location">
    <subcellularLocation>
        <location evidence="1">Secreted</location>
    </subcellularLocation>
</comment>
<organism evidence="6 7">
    <name type="scientific">Pseudomonas frederiksbergensis</name>
    <dbReference type="NCBI Taxonomy" id="104087"/>
    <lineage>
        <taxon>Bacteria</taxon>
        <taxon>Pseudomonadati</taxon>
        <taxon>Pseudomonadota</taxon>
        <taxon>Gammaproteobacteria</taxon>
        <taxon>Pseudomonadales</taxon>
        <taxon>Pseudomonadaceae</taxon>
        <taxon>Pseudomonas</taxon>
    </lineage>
</organism>
<proteinExistence type="predicted"/>
<dbReference type="PRINTS" id="PR01341">
    <property type="entry name" value="SALSPVBPROT"/>
</dbReference>
<keyword evidence="2" id="KW-0964">Secreted</keyword>
<dbReference type="InterPro" id="IPR022044">
    <property type="entry name" value="TcdB_toxin_mid/C"/>
</dbReference>
<protein>
    <submittedName>
        <fullName evidence="6">Insecticide toxin TcdB middle/C-terminal region</fullName>
    </submittedName>
</protein>
<dbReference type="EMBL" id="FNTF01000002">
    <property type="protein sequence ID" value="SEE40720.1"/>
    <property type="molecule type" value="Genomic_DNA"/>
</dbReference>
<dbReference type="InterPro" id="IPR003284">
    <property type="entry name" value="Sal_SpvB"/>
</dbReference>